<dbReference type="AlphaFoldDB" id="A0A9D1UKA5"/>
<protein>
    <submittedName>
        <fullName evidence="11">ATP-binding cassette domain-containing protein</fullName>
    </submittedName>
</protein>
<organism evidence="11 12">
    <name type="scientific">Candidatus Corynebacterium avicola</name>
    <dbReference type="NCBI Taxonomy" id="2838527"/>
    <lineage>
        <taxon>Bacteria</taxon>
        <taxon>Bacillati</taxon>
        <taxon>Actinomycetota</taxon>
        <taxon>Actinomycetes</taxon>
        <taxon>Mycobacteriales</taxon>
        <taxon>Corynebacteriaceae</taxon>
        <taxon>Corynebacterium</taxon>
    </lineage>
</organism>
<evidence type="ECO:0000259" key="10">
    <source>
        <dbReference type="PROSITE" id="PS50893"/>
    </source>
</evidence>
<keyword evidence="8" id="KW-0046">Antibiotic resistance</keyword>
<dbReference type="InterPro" id="IPR050763">
    <property type="entry name" value="ABC_transporter_ATP-binding"/>
</dbReference>
<dbReference type="InterPro" id="IPR027417">
    <property type="entry name" value="P-loop_NTPase"/>
</dbReference>
<dbReference type="SMART" id="SM00382">
    <property type="entry name" value="AAA"/>
    <property type="match status" value="1"/>
</dbReference>
<sequence length="346" mass="36305">MTDSPISPIVRLDNVSKTFTTRGRNSRTVHALDSLTFHVGRGELLAVLGPNGAGKTTAINVLSTLEAPDSGTASVDGHDVVADPGAVREAIALTGQFAAVDEELTGRENLVFFGRLRGLPKSDARARADSLLADLSLTEAGDSLVRTYSGGMRRRLDIAASMMSVPTVLFLDEPTTGLDPHARTELWDVVRGLKNQGVTILLTTQYLEEADQLADRIVVIDHGTVIAEGTAEELKSRLGPTDLVLTPEDPADRERLLTELAPWAPTAGQDGTPADPAASADSAGTVAVPLTDGARTAAAVMQAVGASGIALAGMTMGTRTLDDVFFALTGRPTAEERENDAAEVDQ</sequence>
<dbReference type="Gene3D" id="3.40.50.300">
    <property type="entry name" value="P-loop containing nucleotide triphosphate hydrolases"/>
    <property type="match status" value="1"/>
</dbReference>
<evidence type="ECO:0000256" key="2">
    <source>
        <dbReference type="ARBA" id="ARBA00022448"/>
    </source>
</evidence>
<dbReference type="EMBL" id="DXGC01000021">
    <property type="protein sequence ID" value="HIW90523.1"/>
    <property type="molecule type" value="Genomic_DNA"/>
</dbReference>
<dbReference type="InterPro" id="IPR005894">
    <property type="entry name" value="DrrA"/>
</dbReference>
<dbReference type="InterPro" id="IPR003439">
    <property type="entry name" value="ABC_transporter-like_ATP-bd"/>
</dbReference>
<evidence type="ECO:0000256" key="8">
    <source>
        <dbReference type="ARBA" id="ARBA00023251"/>
    </source>
</evidence>
<keyword evidence="5 11" id="KW-0067">ATP-binding</keyword>
<dbReference type="GO" id="GO:1900753">
    <property type="term" value="P:doxorubicin transport"/>
    <property type="evidence" value="ECO:0007669"/>
    <property type="project" value="InterPro"/>
</dbReference>
<comment type="similarity">
    <text evidence="9">Belongs to the ABC transporter superfamily. Drug exporter-1 (DrugE1) (TC 3.A.1.105) family.</text>
</comment>
<dbReference type="Pfam" id="PF00005">
    <property type="entry name" value="ABC_tran"/>
    <property type="match status" value="1"/>
</dbReference>
<dbReference type="GO" id="GO:0016887">
    <property type="term" value="F:ATP hydrolysis activity"/>
    <property type="evidence" value="ECO:0007669"/>
    <property type="project" value="InterPro"/>
</dbReference>
<comment type="subcellular location">
    <subcellularLocation>
        <location evidence="1">Cell membrane</location>
        <topology evidence="1">Peripheral membrane protein</topology>
        <orientation evidence="1">Cytoplasmic side</orientation>
    </subcellularLocation>
</comment>
<evidence type="ECO:0000256" key="5">
    <source>
        <dbReference type="ARBA" id="ARBA00022840"/>
    </source>
</evidence>
<evidence type="ECO:0000256" key="1">
    <source>
        <dbReference type="ARBA" id="ARBA00004413"/>
    </source>
</evidence>
<evidence type="ECO:0000256" key="3">
    <source>
        <dbReference type="ARBA" id="ARBA00022475"/>
    </source>
</evidence>
<dbReference type="GO" id="GO:0043215">
    <property type="term" value="P:daunorubicin transport"/>
    <property type="evidence" value="ECO:0007669"/>
    <property type="project" value="InterPro"/>
</dbReference>
<comment type="caution">
    <text evidence="11">The sequence shown here is derived from an EMBL/GenBank/DDBJ whole genome shotgun (WGS) entry which is preliminary data.</text>
</comment>
<dbReference type="PROSITE" id="PS00211">
    <property type="entry name" value="ABC_TRANSPORTER_1"/>
    <property type="match status" value="1"/>
</dbReference>
<evidence type="ECO:0000256" key="4">
    <source>
        <dbReference type="ARBA" id="ARBA00022741"/>
    </source>
</evidence>
<evidence type="ECO:0000256" key="7">
    <source>
        <dbReference type="ARBA" id="ARBA00023136"/>
    </source>
</evidence>
<dbReference type="GO" id="GO:0005886">
    <property type="term" value="C:plasma membrane"/>
    <property type="evidence" value="ECO:0007669"/>
    <property type="project" value="UniProtKB-SubCell"/>
</dbReference>
<dbReference type="PANTHER" id="PTHR42711:SF19">
    <property type="entry name" value="DOXORUBICIN RESISTANCE ATP-BINDING PROTEIN DRRA"/>
    <property type="match status" value="1"/>
</dbReference>
<reference evidence="11" key="2">
    <citation type="submission" date="2021-04" db="EMBL/GenBank/DDBJ databases">
        <authorList>
            <person name="Gilroy R."/>
        </authorList>
    </citation>
    <scope>NUCLEOTIDE SEQUENCE</scope>
    <source>
        <strain evidence="11">CHK32-1732</strain>
    </source>
</reference>
<dbReference type="InterPro" id="IPR003593">
    <property type="entry name" value="AAA+_ATPase"/>
</dbReference>
<reference evidence="11" key="1">
    <citation type="journal article" date="2021" name="PeerJ">
        <title>Extensive microbial diversity within the chicken gut microbiome revealed by metagenomics and culture.</title>
        <authorList>
            <person name="Gilroy R."/>
            <person name="Ravi A."/>
            <person name="Getino M."/>
            <person name="Pursley I."/>
            <person name="Horton D.L."/>
            <person name="Alikhan N.F."/>
            <person name="Baker D."/>
            <person name="Gharbi K."/>
            <person name="Hall N."/>
            <person name="Watson M."/>
            <person name="Adriaenssens E.M."/>
            <person name="Foster-Nyarko E."/>
            <person name="Jarju S."/>
            <person name="Secka A."/>
            <person name="Antonio M."/>
            <person name="Oren A."/>
            <person name="Chaudhuri R.R."/>
            <person name="La Ragione R."/>
            <person name="Hildebrand F."/>
            <person name="Pallen M.J."/>
        </authorList>
    </citation>
    <scope>NUCLEOTIDE SEQUENCE</scope>
    <source>
        <strain evidence="11">CHK32-1732</strain>
    </source>
</reference>
<evidence type="ECO:0000313" key="11">
    <source>
        <dbReference type="EMBL" id="HIW90523.1"/>
    </source>
</evidence>
<dbReference type="NCBIfam" id="TIGR01188">
    <property type="entry name" value="drrA"/>
    <property type="match status" value="1"/>
</dbReference>
<dbReference type="PANTHER" id="PTHR42711">
    <property type="entry name" value="ABC TRANSPORTER ATP-BINDING PROTEIN"/>
    <property type="match status" value="1"/>
</dbReference>
<accession>A0A9D1UKA5</accession>
<dbReference type="Proteomes" id="UP000824190">
    <property type="component" value="Unassembled WGS sequence"/>
</dbReference>
<dbReference type="SUPFAM" id="SSF52540">
    <property type="entry name" value="P-loop containing nucleoside triphosphate hydrolases"/>
    <property type="match status" value="1"/>
</dbReference>
<evidence type="ECO:0000256" key="9">
    <source>
        <dbReference type="ARBA" id="ARBA00049985"/>
    </source>
</evidence>
<keyword evidence="6" id="KW-1278">Translocase</keyword>
<keyword evidence="4" id="KW-0547">Nucleotide-binding</keyword>
<name>A0A9D1UKA5_9CORY</name>
<dbReference type="PROSITE" id="PS50893">
    <property type="entry name" value="ABC_TRANSPORTER_2"/>
    <property type="match status" value="1"/>
</dbReference>
<feature type="domain" description="ABC transporter" evidence="10">
    <location>
        <begin position="10"/>
        <end position="247"/>
    </location>
</feature>
<evidence type="ECO:0000256" key="6">
    <source>
        <dbReference type="ARBA" id="ARBA00022967"/>
    </source>
</evidence>
<dbReference type="GO" id="GO:0005524">
    <property type="term" value="F:ATP binding"/>
    <property type="evidence" value="ECO:0007669"/>
    <property type="project" value="UniProtKB-KW"/>
</dbReference>
<keyword evidence="2" id="KW-0813">Transport</keyword>
<dbReference type="GO" id="GO:0046677">
    <property type="term" value="P:response to antibiotic"/>
    <property type="evidence" value="ECO:0007669"/>
    <property type="project" value="UniProtKB-KW"/>
</dbReference>
<gene>
    <name evidence="11" type="ORF">H9870_02525</name>
</gene>
<proteinExistence type="inferred from homology"/>
<evidence type="ECO:0000313" key="12">
    <source>
        <dbReference type="Proteomes" id="UP000824190"/>
    </source>
</evidence>
<dbReference type="InterPro" id="IPR017871">
    <property type="entry name" value="ABC_transporter-like_CS"/>
</dbReference>
<keyword evidence="7" id="KW-0472">Membrane</keyword>
<keyword evidence="3" id="KW-1003">Cell membrane</keyword>